<dbReference type="PANTHER" id="PTHR11986">
    <property type="entry name" value="AMINOTRANSFERASE CLASS III"/>
    <property type="match status" value="1"/>
</dbReference>
<dbReference type="GeneID" id="115924209"/>
<dbReference type="InterPro" id="IPR015421">
    <property type="entry name" value="PyrdxlP-dep_Trfase_major"/>
</dbReference>
<dbReference type="UniPathway" id="UPA00098">
    <property type="reaction ID" value="UER00358"/>
</dbReference>
<dbReference type="GO" id="GO:0042802">
    <property type="term" value="F:identical protein binding"/>
    <property type="evidence" value="ECO:0000318"/>
    <property type="project" value="GO_Central"/>
</dbReference>
<dbReference type="FunFam" id="3.40.640.10:FF:000011">
    <property type="entry name" value="Ornithine aminotransferase"/>
    <property type="match status" value="1"/>
</dbReference>
<dbReference type="Gene3D" id="3.40.640.10">
    <property type="entry name" value="Type I PLP-dependent aspartate aminotransferase-like (Major domain)"/>
    <property type="match status" value="1"/>
</dbReference>
<reference evidence="11" key="1">
    <citation type="submission" date="2015-02" db="EMBL/GenBank/DDBJ databases">
        <title>Genome sequencing for Strongylocentrotus purpuratus.</title>
        <authorList>
            <person name="Murali S."/>
            <person name="Liu Y."/>
            <person name="Vee V."/>
            <person name="English A."/>
            <person name="Wang M."/>
            <person name="Skinner E."/>
            <person name="Han Y."/>
            <person name="Muzny D.M."/>
            <person name="Worley K.C."/>
            <person name="Gibbs R.A."/>
        </authorList>
    </citation>
    <scope>NUCLEOTIDE SEQUENCE</scope>
</reference>
<keyword evidence="6 9" id="KW-0808">Transferase</keyword>
<evidence type="ECO:0000256" key="8">
    <source>
        <dbReference type="RuleBase" id="RU003560"/>
    </source>
</evidence>
<dbReference type="EC" id="2.6.1.13" evidence="4 9"/>
<keyword evidence="5 9" id="KW-0032">Aminotransferase</keyword>
<dbReference type="GO" id="GO:0004587">
    <property type="term" value="F:ornithine aminotransferase activity"/>
    <property type="evidence" value="ECO:0000318"/>
    <property type="project" value="GO_Central"/>
</dbReference>
<evidence type="ECO:0000313" key="10">
    <source>
        <dbReference type="EnsemblMetazoa" id="XP_030841969"/>
    </source>
</evidence>
<evidence type="ECO:0000313" key="11">
    <source>
        <dbReference type="Proteomes" id="UP000007110"/>
    </source>
</evidence>
<dbReference type="InterPro" id="IPR049704">
    <property type="entry name" value="Aminotrans_3_PPA_site"/>
</dbReference>
<dbReference type="FunFam" id="3.90.1150.10:FF:000152">
    <property type="entry name" value="Ornithine aminotransferase"/>
    <property type="match status" value="1"/>
</dbReference>
<keyword evidence="11" id="KW-1185">Reference proteome</keyword>
<comment type="similarity">
    <text evidence="3 8">Belongs to the class-III pyridoxal-phosphate-dependent aminotransferase family.</text>
</comment>
<evidence type="ECO:0000256" key="5">
    <source>
        <dbReference type="ARBA" id="ARBA00022576"/>
    </source>
</evidence>
<evidence type="ECO:0000256" key="9">
    <source>
        <dbReference type="RuleBase" id="RU365036"/>
    </source>
</evidence>
<dbReference type="SUPFAM" id="SSF53383">
    <property type="entry name" value="PLP-dependent transferases"/>
    <property type="match status" value="1"/>
</dbReference>
<dbReference type="InterPro" id="IPR005814">
    <property type="entry name" value="Aminotrans_3"/>
</dbReference>
<dbReference type="Proteomes" id="UP000007110">
    <property type="component" value="Unassembled WGS sequence"/>
</dbReference>
<dbReference type="GO" id="GO:0055129">
    <property type="term" value="P:L-proline biosynthetic process"/>
    <property type="evidence" value="ECO:0007669"/>
    <property type="project" value="UniProtKB-UniPathway"/>
</dbReference>
<dbReference type="PIRSF" id="PIRSF000521">
    <property type="entry name" value="Transaminase_4ab_Lys_Orn"/>
    <property type="match status" value="1"/>
</dbReference>
<dbReference type="InterPro" id="IPR050103">
    <property type="entry name" value="Class-III_PLP-dep_AT"/>
</dbReference>
<dbReference type="GO" id="GO:0030170">
    <property type="term" value="F:pyridoxal phosphate binding"/>
    <property type="evidence" value="ECO:0000318"/>
    <property type="project" value="GO_Central"/>
</dbReference>
<dbReference type="Pfam" id="PF00202">
    <property type="entry name" value="Aminotran_3"/>
    <property type="match status" value="1"/>
</dbReference>
<dbReference type="PROSITE" id="PS00600">
    <property type="entry name" value="AA_TRANSFER_CLASS_3"/>
    <property type="match status" value="1"/>
</dbReference>
<evidence type="ECO:0000256" key="1">
    <source>
        <dbReference type="ARBA" id="ARBA00001933"/>
    </source>
</evidence>
<dbReference type="OMA" id="NLMPGVQ"/>
<organism evidence="10 11">
    <name type="scientific">Strongylocentrotus purpuratus</name>
    <name type="common">Purple sea urchin</name>
    <dbReference type="NCBI Taxonomy" id="7668"/>
    <lineage>
        <taxon>Eukaryota</taxon>
        <taxon>Metazoa</taxon>
        <taxon>Echinodermata</taxon>
        <taxon>Eleutherozoa</taxon>
        <taxon>Echinozoa</taxon>
        <taxon>Echinoidea</taxon>
        <taxon>Euechinoidea</taxon>
        <taxon>Echinacea</taxon>
        <taxon>Camarodonta</taxon>
        <taxon>Echinidea</taxon>
        <taxon>Strongylocentrotidae</taxon>
        <taxon>Strongylocentrotus</taxon>
    </lineage>
</organism>
<evidence type="ECO:0000256" key="2">
    <source>
        <dbReference type="ARBA" id="ARBA00004998"/>
    </source>
</evidence>
<dbReference type="GO" id="GO:0019544">
    <property type="term" value="P:L-arginine catabolic process to L-glutamate"/>
    <property type="evidence" value="ECO:0000318"/>
    <property type="project" value="GO_Central"/>
</dbReference>
<dbReference type="OrthoDB" id="425114at2759"/>
<dbReference type="GO" id="GO:0010121">
    <property type="term" value="P:L-arginine catabolic process to proline via ornithine"/>
    <property type="evidence" value="ECO:0000318"/>
    <property type="project" value="GO_Central"/>
</dbReference>
<evidence type="ECO:0000256" key="6">
    <source>
        <dbReference type="ARBA" id="ARBA00022679"/>
    </source>
</evidence>
<protein>
    <recommendedName>
        <fullName evidence="4 9">Ornithine aminotransferase</fullName>
        <ecNumber evidence="4 9">2.6.1.13</ecNumber>
    </recommendedName>
</protein>
<dbReference type="Gene3D" id="3.90.1150.10">
    <property type="entry name" value="Aspartate Aminotransferase, domain 1"/>
    <property type="match status" value="1"/>
</dbReference>
<keyword evidence="7 8" id="KW-0663">Pyridoxal phosphate</keyword>
<dbReference type="NCBIfam" id="TIGR01885">
    <property type="entry name" value="Orn_aminotrans"/>
    <property type="match status" value="1"/>
</dbReference>
<dbReference type="InParanoid" id="A0A7M7SZ36"/>
<dbReference type="FunCoup" id="A0A7M7SZ36">
    <property type="interactions" value="1071"/>
</dbReference>
<accession>A0A7M7SZ36</accession>
<proteinExistence type="inferred from homology"/>
<evidence type="ECO:0000256" key="3">
    <source>
        <dbReference type="ARBA" id="ARBA00008954"/>
    </source>
</evidence>
<comment type="catalytic activity">
    <reaction evidence="9">
        <text>a 2-oxocarboxylate + L-ornithine = L-glutamate 5-semialdehyde + an L-alpha-amino acid</text>
        <dbReference type="Rhea" id="RHEA:13877"/>
        <dbReference type="ChEBI" id="CHEBI:35179"/>
        <dbReference type="ChEBI" id="CHEBI:46911"/>
        <dbReference type="ChEBI" id="CHEBI:58066"/>
        <dbReference type="ChEBI" id="CHEBI:59869"/>
        <dbReference type="EC" id="2.6.1.13"/>
    </reaction>
</comment>
<dbReference type="InterPro" id="IPR015424">
    <property type="entry name" value="PyrdxlP-dep_Trfase"/>
</dbReference>
<dbReference type="RefSeq" id="XP_030841969.1">
    <property type="nucleotide sequence ID" value="XM_030986109.1"/>
</dbReference>
<dbReference type="InterPro" id="IPR010164">
    <property type="entry name" value="Orn_aminotrans"/>
</dbReference>
<name>A0A7M7SZ36_STRPU</name>
<comment type="cofactor">
    <cofactor evidence="1 9">
        <name>pyridoxal 5'-phosphate</name>
        <dbReference type="ChEBI" id="CHEBI:597326"/>
    </cofactor>
</comment>
<dbReference type="InterPro" id="IPR015422">
    <property type="entry name" value="PyrdxlP-dep_Trfase_small"/>
</dbReference>
<dbReference type="KEGG" id="spu:115924209"/>
<dbReference type="CDD" id="cd00610">
    <property type="entry name" value="OAT_like"/>
    <property type="match status" value="1"/>
</dbReference>
<evidence type="ECO:0000256" key="4">
    <source>
        <dbReference type="ARBA" id="ARBA00012924"/>
    </source>
</evidence>
<dbReference type="PANTHER" id="PTHR11986:SF18">
    <property type="entry name" value="ORNITHINE AMINOTRANSFERASE, MITOCHONDRIAL"/>
    <property type="match status" value="1"/>
</dbReference>
<sequence length="437" mass="47972">MMSRYCGRFLQRTASQQLVRSKSSASNPSAAGGYLTSDQVFERESRYGAHNYHPLPVALAKAKGANVWDVEGKRYLDFLSAYSAVNQGHNHPKIVKAMQEQSQVLSLTSRAFYNDVLGEYEEYITKMFGYDKVLPMNTGVEGGETACKLARKWGYKVKGVPKNTARILFAEGNFWGRTLAAVSSSTDPDCYEGFGPYMPGFDIIPYNDLGALDKATQDPTVVAYMVEPIQGEAGVRVPDAGYLQGVRDICSKNNVLFIADEVQTGLARTGRRLCVDHENVRPDMVILGKALSGGMYPVSAILADDEIMLTIRPGEHGSTYGGNPLACKIAMAALEVLEEEKLAENAERLGKIVRSELSTLDKNIVTSVRGKGLLNAVIIKETPQYDAWQVCLRLRDNGLLAKPTHGDIIRLAPPLNLSDAELHESLDIIKKTILSFL</sequence>
<evidence type="ECO:0000256" key="7">
    <source>
        <dbReference type="ARBA" id="ARBA00022898"/>
    </source>
</evidence>
<comment type="pathway">
    <text evidence="2 9">Amino-acid biosynthesis; L-proline biosynthesis; L-glutamate 5-semialdehyde from L-ornithine: step 1/1.</text>
</comment>
<dbReference type="AlphaFoldDB" id="A0A7M7SZ36"/>
<dbReference type="GO" id="GO:0005737">
    <property type="term" value="C:cytoplasm"/>
    <property type="evidence" value="ECO:0000318"/>
    <property type="project" value="GO_Central"/>
</dbReference>
<reference evidence="10" key="2">
    <citation type="submission" date="2021-01" db="UniProtKB">
        <authorList>
            <consortium name="EnsemblMetazoa"/>
        </authorList>
    </citation>
    <scope>IDENTIFICATION</scope>
</reference>
<dbReference type="EnsemblMetazoa" id="XM_030986109">
    <property type="protein sequence ID" value="XP_030841969"/>
    <property type="gene ID" value="LOC115924209"/>
</dbReference>